<accession>A0A8S5NTB2</accession>
<protein>
    <submittedName>
        <fullName evidence="1">Superinfection exclusion protein</fullName>
    </submittedName>
</protein>
<dbReference type="InterPro" id="IPR020285">
    <property type="entry name" value="Gp17"/>
</dbReference>
<dbReference type="Pfam" id="PF17420">
    <property type="entry name" value="GP17"/>
    <property type="match status" value="1"/>
</dbReference>
<reference evidence="1" key="1">
    <citation type="journal article" date="2021" name="Proc. Natl. Acad. Sci. U.S.A.">
        <title>A Catalog of Tens of Thousands of Viruses from Human Metagenomes Reveals Hidden Associations with Chronic Diseases.</title>
        <authorList>
            <person name="Tisza M.J."/>
            <person name="Buck C.B."/>
        </authorList>
    </citation>
    <scope>NUCLEOTIDE SEQUENCE</scope>
    <source>
        <strain evidence="1">CtnMb19</strain>
    </source>
</reference>
<evidence type="ECO:0000313" key="1">
    <source>
        <dbReference type="EMBL" id="DAD97974.1"/>
    </source>
</evidence>
<organism evidence="1">
    <name type="scientific">Siphoviridae sp. ctnMb19</name>
    <dbReference type="NCBI Taxonomy" id="2825659"/>
    <lineage>
        <taxon>Viruses</taxon>
        <taxon>Duplodnaviria</taxon>
        <taxon>Heunggongvirae</taxon>
        <taxon>Uroviricota</taxon>
        <taxon>Caudoviricetes</taxon>
    </lineage>
</organism>
<proteinExistence type="predicted"/>
<name>A0A8S5NTB2_9CAUD</name>
<dbReference type="EMBL" id="BK015251">
    <property type="protein sequence ID" value="DAD97974.1"/>
    <property type="molecule type" value="Genomic_DNA"/>
</dbReference>
<sequence>MTKLRVWHNCQVGKVNNFYVEVESIEQAWKILNTLWDYDLFQYENNIKPDYCNVSGLEYFDEEEQEWCEWYDDDGLDIKEHFEESEEN</sequence>